<dbReference type="CDD" id="cd06558">
    <property type="entry name" value="crotonase-like"/>
    <property type="match status" value="1"/>
</dbReference>
<dbReference type="EMBL" id="JBIAMX010000001">
    <property type="protein sequence ID" value="MFF0541833.1"/>
    <property type="molecule type" value="Genomic_DNA"/>
</dbReference>
<keyword evidence="2" id="KW-0456">Lyase</keyword>
<proteinExistence type="inferred from homology"/>
<evidence type="ECO:0000313" key="6">
    <source>
        <dbReference type="EMBL" id="MFF0541833.1"/>
    </source>
</evidence>
<dbReference type="PANTHER" id="PTHR11941:SF54">
    <property type="entry name" value="ENOYL-COA HYDRATASE, MITOCHONDRIAL"/>
    <property type="match status" value="1"/>
</dbReference>
<feature type="region of interest" description="Disordered" evidence="5">
    <location>
        <begin position="242"/>
        <end position="270"/>
    </location>
</feature>
<evidence type="ECO:0000313" key="7">
    <source>
        <dbReference type="Proteomes" id="UP001601444"/>
    </source>
</evidence>
<dbReference type="SUPFAM" id="SSF52096">
    <property type="entry name" value="ClpP/crotonase"/>
    <property type="match status" value="1"/>
</dbReference>
<dbReference type="Gene3D" id="3.90.226.20">
    <property type="match status" value="1"/>
</dbReference>
<evidence type="ECO:0000256" key="2">
    <source>
        <dbReference type="ARBA" id="ARBA00023239"/>
    </source>
</evidence>
<comment type="similarity">
    <text evidence="1">Belongs to the enoyl-CoA hydratase/isomerase family.</text>
</comment>
<evidence type="ECO:0000256" key="1">
    <source>
        <dbReference type="ARBA" id="ARBA00005254"/>
    </source>
</evidence>
<dbReference type="Gene3D" id="1.10.12.10">
    <property type="entry name" value="Lyase 2-enoyl-coa Hydratase, Chain A, domain 2"/>
    <property type="match status" value="1"/>
</dbReference>
<comment type="catalytic activity">
    <reaction evidence="4">
        <text>a 4-saturated-(3S)-3-hydroxyacyl-CoA = a (3E)-enoyl-CoA + H2O</text>
        <dbReference type="Rhea" id="RHEA:20724"/>
        <dbReference type="ChEBI" id="CHEBI:15377"/>
        <dbReference type="ChEBI" id="CHEBI:58521"/>
        <dbReference type="ChEBI" id="CHEBI:137480"/>
        <dbReference type="EC" id="4.2.1.17"/>
    </reaction>
</comment>
<accession>A0ABW6PHJ3</accession>
<organism evidence="6 7">
    <name type="scientific">Nocardia thailandica</name>
    <dbReference type="NCBI Taxonomy" id="257275"/>
    <lineage>
        <taxon>Bacteria</taxon>
        <taxon>Bacillati</taxon>
        <taxon>Actinomycetota</taxon>
        <taxon>Actinomycetes</taxon>
        <taxon>Mycobacteriales</taxon>
        <taxon>Nocardiaceae</taxon>
        <taxon>Nocardia</taxon>
    </lineage>
</organism>
<dbReference type="RefSeq" id="WP_043647161.1">
    <property type="nucleotide sequence ID" value="NZ_JBIAMX010000001.1"/>
</dbReference>
<evidence type="ECO:0000256" key="4">
    <source>
        <dbReference type="ARBA" id="ARBA00023717"/>
    </source>
</evidence>
<name>A0ABW6PHJ3_9NOCA</name>
<feature type="compositionally biased region" description="Basic and acidic residues" evidence="5">
    <location>
        <begin position="260"/>
        <end position="270"/>
    </location>
</feature>
<sequence>MSPELLVDVSSGVAVLTLNRPAQQNAFTATMAAELGAALHRCDAEDAIRAVVVTGTPPAFCAGADLSARTGEVSATIEPPPWRVRKPVIAAVNGHAVGLGLALALQCDLRYMASDAVYGLSQVRRGVLADGYAHWTLPRLVGMANAADIMLTGRTFDGAEAKSMGLANASLPAGEVLPTALSVAHDIANGPAPLPVALSKRLMWESLAMSPGMVGQLETELNAHVAGSIDGGEAMAAFRDRRQPKWTGSISEEWPTWDPGRGDTERPGLD</sequence>
<evidence type="ECO:0000256" key="3">
    <source>
        <dbReference type="ARBA" id="ARBA00023709"/>
    </source>
</evidence>
<reference evidence="6 7" key="1">
    <citation type="submission" date="2024-10" db="EMBL/GenBank/DDBJ databases">
        <title>The Natural Products Discovery Center: Release of the First 8490 Sequenced Strains for Exploring Actinobacteria Biosynthetic Diversity.</title>
        <authorList>
            <person name="Kalkreuter E."/>
            <person name="Kautsar S.A."/>
            <person name="Yang D."/>
            <person name="Bader C.D."/>
            <person name="Teijaro C.N."/>
            <person name="Fluegel L."/>
            <person name="Davis C.M."/>
            <person name="Simpson J.R."/>
            <person name="Lauterbach L."/>
            <person name="Steele A.D."/>
            <person name="Gui C."/>
            <person name="Meng S."/>
            <person name="Li G."/>
            <person name="Viehrig K."/>
            <person name="Ye F."/>
            <person name="Su P."/>
            <person name="Kiefer A.F."/>
            <person name="Nichols A."/>
            <person name="Cepeda A.J."/>
            <person name="Yan W."/>
            <person name="Fan B."/>
            <person name="Jiang Y."/>
            <person name="Adhikari A."/>
            <person name="Zheng C.-J."/>
            <person name="Schuster L."/>
            <person name="Cowan T.M."/>
            <person name="Smanski M.J."/>
            <person name="Chevrette M.G."/>
            <person name="De Carvalho L.P.S."/>
            <person name="Shen B."/>
        </authorList>
    </citation>
    <scope>NUCLEOTIDE SEQUENCE [LARGE SCALE GENOMIC DNA]</scope>
    <source>
        <strain evidence="6 7">NPDC004045</strain>
    </source>
</reference>
<comment type="caution">
    <text evidence="6">The sequence shown here is derived from an EMBL/GenBank/DDBJ whole genome shotgun (WGS) entry which is preliminary data.</text>
</comment>
<dbReference type="Proteomes" id="UP001601444">
    <property type="component" value="Unassembled WGS sequence"/>
</dbReference>
<comment type="catalytic activity">
    <reaction evidence="3">
        <text>a (3S)-3-hydroxyacyl-CoA = a (2E)-enoyl-CoA + H2O</text>
        <dbReference type="Rhea" id="RHEA:16105"/>
        <dbReference type="ChEBI" id="CHEBI:15377"/>
        <dbReference type="ChEBI" id="CHEBI:57318"/>
        <dbReference type="ChEBI" id="CHEBI:58856"/>
        <dbReference type="EC" id="4.2.1.17"/>
    </reaction>
</comment>
<evidence type="ECO:0000256" key="5">
    <source>
        <dbReference type="SAM" id="MobiDB-lite"/>
    </source>
</evidence>
<keyword evidence="7" id="KW-1185">Reference proteome</keyword>
<dbReference type="Pfam" id="PF00378">
    <property type="entry name" value="ECH_1"/>
    <property type="match status" value="1"/>
</dbReference>
<gene>
    <name evidence="6" type="ORF">ACFYTF_03255</name>
</gene>
<dbReference type="InterPro" id="IPR001753">
    <property type="entry name" value="Enoyl-CoA_hydra/iso"/>
</dbReference>
<dbReference type="PANTHER" id="PTHR11941">
    <property type="entry name" value="ENOYL-COA HYDRATASE-RELATED"/>
    <property type="match status" value="1"/>
</dbReference>
<dbReference type="InterPro" id="IPR029045">
    <property type="entry name" value="ClpP/crotonase-like_dom_sf"/>
</dbReference>
<dbReference type="InterPro" id="IPR014748">
    <property type="entry name" value="Enoyl-CoA_hydra_C"/>
</dbReference>
<protein>
    <submittedName>
        <fullName evidence="6">Enoyl-CoA hydratase/isomerase family protein</fullName>
    </submittedName>
</protein>
<dbReference type="Gene3D" id="3.30.300.220">
    <property type="match status" value="1"/>
</dbReference>